<evidence type="ECO:0000259" key="2">
    <source>
        <dbReference type="Pfam" id="PF02719"/>
    </source>
</evidence>
<dbReference type="EMBL" id="CP003742">
    <property type="protein sequence ID" value="AGI74414.1"/>
    <property type="molecule type" value="Genomic_DNA"/>
</dbReference>
<dbReference type="InterPro" id="IPR020025">
    <property type="entry name" value="PseB"/>
</dbReference>
<dbReference type="HOGENOM" id="CLU_013560_4_1_5"/>
<keyword evidence="4" id="KW-1185">Reference proteome</keyword>
<dbReference type="InterPro" id="IPR003869">
    <property type="entry name" value="Polysac_CapD-like"/>
</dbReference>
<evidence type="ECO:0000256" key="1">
    <source>
        <dbReference type="ARBA" id="ARBA00007430"/>
    </source>
</evidence>
<sequence length="336" mass="37638">MRSAVLQGSTILLTGGTGSFGSRFVPMTMAKYNPSRIIIYSRDEMKQWEMAKTYGDDPRVRFFIGDVRDRDRLYRALDGVDYVVHAAATKIVPTAEYNPFECVKTNINGAMNLIDACLDMGVKRCVALSTDKASSPINLYGATKLASDKLFVAGNSYSGANKCRFSVVRYGNVMGSRGSVIPFFMSLDDKAEVPITDPRMTRFMISLEEGVDLVWHAFDDMVGGEIYVRKIPSMNIADIADTVVPGRAQKTVGIRPGEKLHEQMIGPEDAPHTYEYDKYYKIIPAIHNWSSDPVRIKNGKAVPEDFNYSSDNNAEWMSPQQLTQWMSDNRDKIGKF</sequence>
<protein>
    <submittedName>
        <fullName evidence="3">Sugar epimerase</fullName>
    </submittedName>
</protein>
<dbReference type="AlphaFoldDB" id="M9RP90"/>
<dbReference type="PANTHER" id="PTHR43318">
    <property type="entry name" value="UDP-N-ACETYLGLUCOSAMINE 4,6-DEHYDRATASE"/>
    <property type="match status" value="1"/>
</dbReference>
<comment type="similarity">
    <text evidence="1">Belongs to the polysaccharide synthase family.</text>
</comment>
<dbReference type="CDD" id="cd05237">
    <property type="entry name" value="UDP_invert_4-6DH_SDR_e"/>
    <property type="match status" value="1"/>
</dbReference>
<dbReference type="STRING" id="391616.OA238_c45500"/>
<dbReference type="Pfam" id="PF02719">
    <property type="entry name" value="Polysacc_synt_2"/>
    <property type="match status" value="1"/>
</dbReference>
<dbReference type="Gene3D" id="3.40.50.720">
    <property type="entry name" value="NAD(P)-binding Rossmann-like Domain"/>
    <property type="match status" value="1"/>
</dbReference>
<name>M9RP90_9RHOB</name>
<feature type="domain" description="Polysaccharide biosynthesis protein CapD-like" evidence="2">
    <location>
        <begin position="11"/>
        <end position="282"/>
    </location>
</feature>
<proteinExistence type="inferred from homology"/>
<dbReference type="SUPFAM" id="SSF51735">
    <property type="entry name" value="NAD(P)-binding Rossmann-fold domains"/>
    <property type="match status" value="1"/>
</dbReference>
<dbReference type="InterPro" id="IPR051203">
    <property type="entry name" value="Polysaccharide_Synthase-Rel"/>
</dbReference>
<reference evidence="3 4" key="1">
    <citation type="journal article" date="2013" name="PLoS ONE">
        <title>Poles Apart: Arctic and Antarctic Octadecabacter strains Share High Genome Plasticity and a New Type of Xanthorhodopsin.</title>
        <authorList>
            <person name="Vollmers J."/>
            <person name="Voget S."/>
            <person name="Dietrich S."/>
            <person name="Gollnow K."/>
            <person name="Smits M."/>
            <person name="Meyer K."/>
            <person name="Brinkhoff T."/>
            <person name="Simon M."/>
            <person name="Daniel R."/>
        </authorList>
    </citation>
    <scope>NUCLEOTIDE SEQUENCE [LARGE SCALE GENOMIC DNA]</scope>
    <source>
        <strain evidence="3 4">238</strain>
    </source>
</reference>
<evidence type="ECO:0000313" key="4">
    <source>
        <dbReference type="Proteomes" id="UP000004688"/>
    </source>
</evidence>
<dbReference type="Proteomes" id="UP000004688">
    <property type="component" value="Chromosome"/>
</dbReference>
<dbReference type="eggNOG" id="COG1086">
    <property type="taxonomic scope" value="Bacteria"/>
</dbReference>
<dbReference type="KEGG" id="oar:OA238_c45500"/>
<evidence type="ECO:0000313" key="3">
    <source>
        <dbReference type="EMBL" id="AGI74414.1"/>
    </source>
</evidence>
<accession>M9RP90</accession>
<dbReference type="NCBIfam" id="TIGR03589">
    <property type="entry name" value="PseB"/>
    <property type="match status" value="1"/>
</dbReference>
<dbReference type="InterPro" id="IPR036291">
    <property type="entry name" value="NAD(P)-bd_dom_sf"/>
</dbReference>
<organism evidence="3 4">
    <name type="scientific">Octadecabacter arcticus 238</name>
    <dbReference type="NCBI Taxonomy" id="391616"/>
    <lineage>
        <taxon>Bacteria</taxon>
        <taxon>Pseudomonadati</taxon>
        <taxon>Pseudomonadota</taxon>
        <taxon>Alphaproteobacteria</taxon>
        <taxon>Rhodobacterales</taxon>
        <taxon>Roseobacteraceae</taxon>
        <taxon>Octadecabacter</taxon>
    </lineage>
</organism>
<gene>
    <name evidence="3" type="ORF">OA238_c45500</name>
</gene>
<dbReference type="PANTHER" id="PTHR43318:SF2">
    <property type="entry name" value="UDP-N-ACETYLGLUCOSAMINE 4,6-DEHYDRATASE (INVERTING)"/>
    <property type="match status" value="1"/>
</dbReference>